<evidence type="ECO:0000313" key="2">
    <source>
        <dbReference type="EMBL" id="OAM15228.1"/>
    </source>
</evidence>
<feature type="region of interest" description="Disordered" evidence="1">
    <location>
        <begin position="40"/>
        <end position="59"/>
    </location>
</feature>
<evidence type="ECO:0000313" key="3">
    <source>
        <dbReference type="EMBL" id="OAM17839.1"/>
    </source>
</evidence>
<dbReference type="InterPro" id="IPR006522">
    <property type="entry name" value="Phage_virion_morphogenesis"/>
</dbReference>
<reference evidence="2" key="2">
    <citation type="submission" date="2016-05" db="EMBL/GenBank/DDBJ databases">
        <authorList>
            <person name="Lavstsen T."/>
            <person name="Jespersen J.S."/>
        </authorList>
    </citation>
    <scope>NUCLEOTIDE SEQUENCE</scope>
    <source>
        <strain evidence="2">NML01-0328</strain>
        <strain evidence="3">NML04-0072</strain>
    </source>
</reference>
<dbReference type="NCBIfam" id="TIGR01635">
    <property type="entry name" value="tail_comp_S"/>
    <property type="match status" value="1"/>
</dbReference>
<comment type="caution">
    <text evidence="2">The sequence shown here is derived from an EMBL/GenBank/DDBJ whole genome shotgun (WGS) entry which is preliminary data.</text>
</comment>
<dbReference type="OrthoDB" id="2081253at2"/>
<dbReference type="STRING" id="539.A7P85_08570"/>
<protein>
    <submittedName>
        <fullName evidence="2">Phage virion morphogenesis protein</fullName>
    </submittedName>
</protein>
<dbReference type="Proteomes" id="UP000078003">
    <property type="component" value="Unassembled WGS sequence"/>
</dbReference>
<dbReference type="EMBL" id="LXSF01000012">
    <property type="protein sequence ID" value="OAM15228.1"/>
    <property type="molecule type" value="Genomic_DNA"/>
</dbReference>
<gene>
    <name evidence="2" type="ORF">A7P85_08570</name>
    <name evidence="3" type="ORF">A7P90_09050</name>
</gene>
<dbReference type="RefSeq" id="WP_049258855.1">
    <property type="nucleotide sequence ID" value="NZ_JVFA01000073.1"/>
</dbReference>
<evidence type="ECO:0000313" key="5">
    <source>
        <dbReference type="Proteomes" id="UP000078003"/>
    </source>
</evidence>
<name>A0A1A9RB70_EIKCO</name>
<dbReference type="EMBL" id="LXSG01000035">
    <property type="protein sequence ID" value="OAM17839.1"/>
    <property type="molecule type" value="Genomic_DNA"/>
</dbReference>
<dbReference type="Proteomes" id="UP000077589">
    <property type="component" value="Unassembled WGS sequence"/>
</dbReference>
<evidence type="ECO:0000313" key="4">
    <source>
        <dbReference type="Proteomes" id="UP000077589"/>
    </source>
</evidence>
<proteinExistence type="predicted"/>
<reference evidence="4 5" key="1">
    <citation type="submission" date="2016-05" db="EMBL/GenBank/DDBJ databases">
        <title>Draft genome of Corynebacterium afermentans subsp. afermentans LCDC 88199T.</title>
        <authorList>
            <person name="Bernier A.-M."/>
            <person name="Bernard K."/>
        </authorList>
    </citation>
    <scope>NUCLEOTIDE SEQUENCE [LARGE SCALE GENOMIC DNA]</scope>
    <source>
        <strain evidence="5">NML01-0328</strain>
        <strain evidence="4">NML04-0072</strain>
    </source>
</reference>
<dbReference type="AlphaFoldDB" id="A0A1A9RB70"/>
<dbReference type="Pfam" id="PF05069">
    <property type="entry name" value="Phage_tail_S"/>
    <property type="match status" value="1"/>
</dbReference>
<evidence type="ECO:0000256" key="1">
    <source>
        <dbReference type="SAM" id="MobiDB-lite"/>
    </source>
</evidence>
<organism evidence="2 5">
    <name type="scientific">Eikenella corrodens</name>
    <dbReference type="NCBI Taxonomy" id="539"/>
    <lineage>
        <taxon>Bacteria</taxon>
        <taxon>Pseudomonadati</taxon>
        <taxon>Pseudomonadota</taxon>
        <taxon>Betaproteobacteria</taxon>
        <taxon>Neisseriales</taxon>
        <taxon>Neisseriaceae</taxon>
        <taxon>Eikenella</taxon>
    </lineage>
</organism>
<sequence>MQMIIQTDLPPLAKQLTRLAGRLQDLTPVMSSIGGLVEGSTRRRIAEEKTTPEGDPWKPLSARTIAAKTSRSGKTRGGILVDRGNLLKSITHEAAADSVIIGSVMLYARWLQEGTQRMEARPFLGLSDKDYRDIDELLADWLNGLIEEA</sequence>
<accession>A0A1A9RB70</accession>
<feature type="compositionally biased region" description="Basic and acidic residues" evidence="1">
    <location>
        <begin position="40"/>
        <end position="56"/>
    </location>
</feature>